<proteinExistence type="predicted"/>
<name>A0ABN7AGC9_9HEMI</name>
<evidence type="ECO:0000313" key="1">
    <source>
        <dbReference type="EMBL" id="BES91317.1"/>
    </source>
</evidence>
<protein>
    <submittedName>
        <fullName evidence="1">Uncharacterized protein</fullName>
    </submittedName>
</protein>
<accession>A0ABN7AGC9</accession>
<dbReference type="EMBL" id="AP028910">
    <property type="protein sequence ID" value="BES91317.1"/>
    <property type="molecule type" value="Genomic_DNA"/>
</dbReference>
<organism evidence="1 2">
    <name type="scientific">Nesidiocoris tenuis</name>
    <dbReference type="NCBI Taxonomy" id="355587"/>
    <lineage>
        <taxon>Eukaryota</taxon>
        <taxon>Metazoa</taxon>
        <taxon>Ecdysozoa</taxon>
        <taxon>Arthropoda</taxon>
        <taxon>Hexapoda</taxon>
        <taxon>Insecta</taxon>
        <taxon>Pterygota</taxon>
        <taxon>Neoptera</taxon>
        <taxon>Paraneoptera</taxon>
        <taxon>Hemiptera</taxon>
        <taxon>Heteroptera</taxon>
        <taxon>Panheteroptera</taxon>
        <taxon>Cimicomorpha</taxon>
        <taxon>Miridae</taxon>
        <taxon>Dicyphina</taxon>
        <taxon>Nesidiocoris</taxon>
    </lineage>
</organism>
<reference evidence="1 2" key="1">
    <citation type="submission" date="2023-09" db="EMBL/GenBank/DDBJ databases">
        <title>Nesidiocoris tenuis whole genome shotgun sequence.</title>
        <authorList>
            <person name="Shibata T."/>
            <person name="Shimoda M."/>
            <person name="Kobayashi T."/>
            <person name="Uehara T."/>
        </authorList>
    </citation>
    <scope>NUCLEOTIDE SEQUENCE [LARGE SCALE GENOMIC DNA]</scope>
    <source>
        <strain evidence="1 2">Japan</strain>
    </source>
</reference>
<dbReference type="Proteomes" id="UP001307889">
    <property type="component" value="Chromosome 2"/>
</dbReference>
<keyword evidence="2" id="KW-1185">Reference proteome</keyword>
<sequence length="82" mass="9603">MIPNVVQWAELKRNPLVSRGNETGGLEKLELALVSTREQRAERDFVNLPKLIASYPRRTFTLKRRDRAWRIKEESPLQSNNN</sequence>
<evidence type="ECO:0000313" key="2">
    <source>
        <dbReference type="Proteomes" id="UP001307889"/>
    </source>
</evidence>
<gene>
    <name evidence="1" type="ORF">NTJ_04125</name>
</gene>